<keyword evidence="7" id="KW-0479">Metal-binding</keyword>
<comment type="function">
    <text evidence="7">Catalyzes the specific phosphorylation of the 3-hydroxyl group of shikimic acid using ATP as a cosubstrate.</text>
</comment>
<dbReference type="CDD" id="cd00464">
    <property type="entry name" value="SK"/>
    <property type="match status" value="1"/>
</dbReference>
<feature type="binding site" evidence="7">
    <location>
        <begin position="15"/>
        <end position="20"/>
    </location>
    <ligand>
        <name>ATP</name>
        <dbReference type="ChEBI" id="CHEBI:30616"/>
    </ligand>
</feature>
<comment type="catalytic activity">
    <reaction evidence="7">
        <text>shikimate + ATP = 3-phosphoshikimate + ADP + H(+)</text>
        <dbReference type="Rhea" id="RHEA:13121"/>
        <dbReference type="ChEBI" id="CHEBI:15378"/>
        <dbReference type="ChEBI" id="CHEBI:30616"/>
        <dbReference type="ChEBI" id="CHEBI:36208"/>
        <dbReference type="ChEBI" id="CHEBI:145989"/>
        <dbReference type="ChEBI" id="CHEBI:456216"/>
        <dbReference type="EC" id="2.7.1.71"/>
    </reaction>
</comment>
<comment type="caution">
    <text evidence="7">Lacks conserved residue(s) required for the propagation of feature annotation.</text>
</comment>
<keyword evidence="3 7" id="KW-0547">Nucleotide-binding</keyword>
<proteinExistence type="inferred from homology"/>
<keyword evidence="5 7" id="KW-0067">ATP-binding</keyword>
<dbReference type="RefSeq" id="WP_310072422.1">
    <property type="nucleotide sequence ID" value="NZ_JAVDVX010000003.1"/>
</dbReference>
<comment type="subcellular location">
    <subcellularLocation>
        <location evidence="7">Cytoplasm</location>
    </subcellularLocation>
</comment>
<comment type="cofactor">
    <cofactor evidence="7">
        <name>Mg(2+)</name>
        <dbReference type="ChEBI" id="CHEBI:18420"/>
    </cofactor>
    <text evidence="7">Binds 1 Mg(2+) ion per subunit.</text>
</comment>
<organism evidence="8 9">
    <name type="scientific">Cellvibrio fibrivorans</name>
    <dbReference type="NCBI Taxonomy" id="126350"/>
    <lineage>
        <taxon>Bacteria</taxon>
        <taxon>Pseudomonadati</taxon>
        <taxon>Pseudomonadota</taxon>
        <taxon>Gammaproteobacteria</taxon>
        <taxon>Cellvibrionales</taxon>
        <taxon>Cellvibrionaceae</taxon>
        <taxon>Cellvibrio</taxon>
    </lineage>
</organism>
<evidence type="ECO:0000256" key="4">
    <source>
        <dbReference type="ARBA" id="ARBA00022777"/>
    </source>
</evidence>
<dbReference type="PANTHER" id="PTHR21087:SF16">
    <property type="entry name" value="SHIKIMATE KINASE 1, CHLOROPLASTIC"/>
    <property type="match status" value="1"/>
</dbReference>
<dbReference type="EC" id="2.7.1.71" evidence="7"/>
<dbReference type="InterPro" id="IPR027417">
    <property type="entry name" value="P-loop_NTPase"/>
</dbReference>
<dbReference type="InterPro" id="IPR031322">
    <property type="entry name" value="Shikimate/glucono_kinase"/>
</dbReference>
<protein>
    <recommendedName>
        <fullName evidence="7">Shikimate kinase</fullName>
        <shortName evidence="7">SK</shortName>
        <ecNumber evidence="7">2.7.1.71</ecNumber>
    </recommendedName>
</protein>
<dbReference type="SUPFAM" id="SSF52540">
    <property type="entry name" value="P-loop containing nucleoside triphosphate hydrolases"/>
    <property type="match status" value="1"/>
</dbReference>
<evidence type="ECO:0000256" key="5">
    <source>
        <dbReference type="ARBA" id="ARBA00022840"/>
    </source>
</evidence>
<keyword evidence="9" id="KW-1185">Reference proteome</keyword>
<feature type="binding site" evidence="7">
    <location>
        <position position="137"/>
    </location>
    <ligand>
        <name>substrate</name>
    </ligand>
</feature>
<dbReference type="EMBL" id="JAVDVX010000003">
    <property type="protein sequence ID" value="MDR7090248.1"/>
    <property type="molecule type" value="Genomic_DNA"/>
</dbReference>
<dbReference type="PANTHER" id="PTHR21087">
    <property type="entry name" value="SHIKIMATE KINASE"/>
    <property type="match status" value="1"/>
</dbReference>
<name>A0ABU1UYM9_9GAMM</name>
<feature type="binding site" evidence="7">
    <location>
        <position position="19"/>
    </location>
    <ligand>
        <name>Mg(2+)</name>
        <dbReference type="ChEBI" id="CHEBI:18420"/>
    </ligand>
</feature>
<keyword evidence="2 7" id="KW-0808">Transferase</keyword>
<keyword evidence="7" id="KW-0963">Cytoplasm</keyword>
<dbReference type="Proteomes" id="UP001253595">
    <property type="component" value="Unassembled WGS sequence"/>
</dbReference>
<comment type="pathway">
    <text evidence="7">Metabolic intermediate biosynthesis; chorismate biosynthesis; chorismate from D-erythrose 4-phosphate and phosphoenolpyruvate: step 5/7.</text>
</comment>
<comment type="caution">
    <text evidence="8">The sequence shown here is derived from an EMBL/GenBank/DDBJ whole genome shotgun (WGS) entry which is preliminary data.</text>
</comment>
<evidence type="ECO:0000313" key="9">
    <source>
        <dbReference type="Proteomes" id="UP001253595"/>
    </source>
</evidence>
<keyword evidence="4 7" id="KW-0418">Kinase</keyword>
<evidence type="ECO:0000256" key="6">
    <source>
        <dbReference type="ARBA" id="ARBA00023141"/>
    </source>
</evidence>
<evidence type="ECO:0000256" key="1">
    <source>
        <dbReference type="ARBA" id="ARBA00022605"/>
    </source>
</evidence>
<feature type="binding site" evidence="7">
    <location>
        <position position="82"/>
    </location>
    <ligand>
        <name>substrate</name>
    </ligand>
</feature>
<evidence type="ECO:0000256" key="3">
    <source>
        <dbReference type="ARBA" id="ARBA00022741"/>
    </source>
</evidence>
<sequence length="176" mass="19908">MNPYHQSLILIGMPGAGKSTLGLLLAKNLAKDFVDTDLLIQLEHRKTLQDILHEKGYQALREAEERVLLNAQYPSHIIATGGSAVYSAAGMQHLKQFGPIIFLDVSIEILEQRIHNIDNRGIARPNNQTFAEIYAERRPLYLQYADIVIDCNGKNQEQLVDEIIYEEADAFIQYEA</sequence>
<keyword evidence="1 7" id="KW-0028">Amino-acid biosynthesis</keyword>
<dbReference type="Pfam" id="PF01202">
    <property type="entry name" value="SKI"/>
    <property type="match status" value="1"/>
</dbReference>
<evidence type="ECO:0000256" key="2">
    <source>
        <dbReference type="ARBA" id="ARBA00022679"/>
    </source>
</evidence>
<keyword evidence="7" id="KW-0460">Magnesium</keyword>
<dbReference type="Gene3D" id="3.40.50.300">
    <property type="entry name" value="P-loop containing nucleotide triphosphate hydrolases"/>
    <property type="match status" value="1"/>
</dbReference>
<feature type="binding site" evidence="7">
    <location>
        <position position="37"/>
    </location>
    <ligand>
        <name>substrate</name>
    </ligand>
</feature>
<accession>A0ABU1UYM9</accession>
<feature type="binding site" evidence="7">
    <location>
        <position position="124"/>
    </location>
    <ligand>
        <name>ATP</name>
        <dbReference type="ChEBI" id="CHEBI:30616"/>
    </ligand>
</feature>
<reference evidence="8 9" key="1">
    <citation type="submission" date="2023-07" db="EMBL/GenBank/DDBJ databases">
        <title>Sorghum-associated microbial communities from plants grown in Nebraska, USA.</title>
        <authorList>
            <person name="Schachtman D."/>
        </authorList>
    </citation>
    <scope>NUCLEOTIDE SEQUENCE [LARGE SCALE GENOMIC DNA]</scope>
    <source>
        <strain evidence="8 9">BE190</strain>
    </source>
</reference>
<comment type="subunit">
    <text evidence="7">Monomer.</text>
</comment>
<dbReference type="GO" id="GO:0004765">
    <property type="term" value="F:shikimate kinase activity"/>
    <property type="evidence" value="ECO:0007669"/>
    <property type="project" value="UniProtKB-EC"/>
</dbReference>
<gene>
    <name evidence="7" type="primary">aroK</name>
    <name evidence="8" type="ORF">J2X05_002270</name>
</gene>
<feature type="binding site" evidence="7">
    <location>
        <position position="61"/>
    </location>
    <ligand>
        <name>substrate</name>
    </ligand>
</feature>
<keyword evidence="6 7" id="KW-0057">Aromatic amino acid biosynthesis</keyword>
<dbReference type="HAMAP" id="MF_00109">
    <property type="entry name" value="Shikimate_kinase"/>
    <property type="match status" value="1"/>
</dbReference>
<dbReference type="InterPro" id="IPR000623">
    <property type="entry name" value="Shikimate_kinase/TSH1"/>
</dbReference>
<dbReference type="PRINTS" id="PR01100">
    <property type="entry name" value="SHIKIMTKNASE"/>
</dbReference>
<evidence type="ECO:0000256" key="7">
    <source>
        <dbReference type="HAMAP-Rule" id="MF_00109"/>
    </source>
</evidence>
<evidence type="ECO:0000313" key="8">
    <source>
        <dbReference type="EMBL" id="MDR7090248.1"/>
    </source>
</evidence>
<comment type="similarity">
    <text evidence="7">Belongs to the shikimate kinase family.</text>
</comment>